<dbReference type="Proteomes" id="UP000192801">
    <property type="component" value="Unassembled WGS sequence"/>
</dbReference>
<name>A0A1X0DL50_9MYCO</name>
<gene>
    <name evidence="1" type="ORF">BST26_03320</name>
</gene>
<protein>
    <submittedName>
        <fullName evidence="1">Uncharacterized protein</fullName>
    </submittedName>
</protein>
<reference evidence="1 2" key="1">
    <citation type="submission" date="2016-12" db="EMBL/GenBank/DDBJ databases">
        <title>The new phylogeny of genus Mycobacterium.</title>
        <authorList>
            <person name="Tortoli E."/>
            <person name="Trovato A."/>
            <person name="Cirillo D.M."/>
        </authorList>
    </citation>
    <scope>NUCLEOTIDE SEQUENCE [LARGE SCALE GENOMIC DNA]</scope>
    <source>
        <strain evidence="1 2">DSM 45130</strain>
    </source>
</reference>
<evidence type="ECO:0000313" key="1">
    <source>
        <dbReference type="EMBL" id="ORA73075.1"/>
    </source>
</evidence>
<dbReference type="AlphaFoldDB" id="A0A1X0DL50"/>
<evidence type="ECO:0000313" key="2">
    <source>
        <dbReference type="Proteomes" id="UP000192801"/>
    </source>
</evidence>
<comment type="caution">
    <text evidence="1">The sequence shown here is derived from an EMBL/GenBank/DDBJ whole genome shotgun (WGS) entry which is preliminary data.</text>
</comment>
<sequence>MRGWAPPQPAAAAKPLPAVPIVDSASQYAIDGEPGAFQFSASEIEGTNSCNVHPATGDLPVTLTCSANFNDENLPVITWRGDIGPAAGLALTADGVTAIPASAFVSDTRVVPPGRSLYFEPGHTVDFGNGITCTALVTWGLDCSTSGAGFQKVDGGQAVLRGNIIPSQYAS</sequence>
<keyword evidence="2" id="KW-1185">Reference proteome</keyword>
<accession>A0A1X0DL50</accession>
<dbReference type="EMBL" id="MVHS01000005">
    <property type="protein sequence ID" value="ORA73075.1"/>
    <property type="molecule type" value="Genomic_DNA"/>
</dbReference>
<proteinExistence type="predicted"/>
<organism evidence="1 2">
    <name type="scientific">Mycolicibacterium insubricum</name>
    <dbReference type="NCBI Taxonomy" id="444597"/>
    <lineage>
        <taxon>Bacteria</taxon>
        <taxon>Bacillati</taxon>
        <taxon>Actinomycetota</taxon>
        <taxon>Actinomycetes</taxon>
        <taxon>Mycobacteriales</taxon>
        <taxon>Mycobacteriaceae</taxon>
        <taxon>Mycolicibacterium</taxon>
    </lineage>
</organism>